<dbReference type="EMBL" id="HBUF01313975">
    <property type="protein sequence ID" value="CAG6693671.1"/>
    <property type="molecule type" value="Transcribed_RNA"/>
</dbReference>
<reference evidence="1" key="1">
    <citation type="submission" date="2021-05" db="EMBL/GenBank/DDBJ databases">
        <authorList>
            <person name="Alioto T."/>
            <person name="Alioto T."/>
            <person name="Gomez Garrido J."/>
        </authorList>
    </citation>
    <scope>NUCLEOTIDE SEQUENCE</scope>
</reference>
<name>A0A8D8TY82_9HEMI</name>
<dbReference type="InterPro" id="IPR006758">
    <property type="entry name" value="A32L"/>
</dbReference>
<protein>
    <submittedName>
        <fullName evidence="1">Uncharacterized protein</fullName>
    </submittedName>
</protein>
<dbReference type="EMBL" id="HBUF01313976">
    <property type="protein sequence ID" value="CAG6693677.1"/>
    <property type="molecule type" value="Transcribed_RNA"/>
</dbReference>
<dbReference type="EMBL" id="HBUF01313977">
    <property type="protein sequence ID" value="CAG6693683.1"/>
    <property type="molecule type" value="Transcribed_RNA"/>
</dbReference>
<dbReference type="EMBL" id="HBUF01356586">
    <property type="protein sequence ID" value="CAG6717898.1"/>
    <property type="molecule type" value="Transcribed_RNA"/>
</dbReference>
<evidence type="ECO:0000313" key="1">
    <source>
        <dbReference type="EMBL" id="CAG6693671.1"/>
    </source>
</evidence>
<dbReference type="EMBL" id="HBUF01313980">
    <property type="protein sequence ID" value="CAG6693701.1"/>
    <property type="molecule type" value="Transcribed_RNA"/>
</dbReference>
<dbReference type="EMBL" id="HBUF01313983">
    <property type="protein sequence ID" value="CAG6693719.1"/>
    <property type="molecule type" value="Transcribed_RNA"/>
</dbReference>
<dbReference type="AlphaFoldDB" id="A0A8D8TY82"/>
<dbReference type="EMBL" id="HBUF01313984">
    <property type="protein sequence ID" value="CAG6693724.1"/>
    <property type="molecule type" value="Transcribed_RNA"/>
</dbReference>
<sequence length="230" mass="26792">MILKSFGKKFNVENFDEQTLKNKKKHGELFPNSIRAIICGRSNCGKTNLLISFITHPNGLRFRNIYIYSKSLNQPKYLFLEKVMKGIPSLGYFTFSANEEVISPNHVKSNSIIIFDDVISDSRQNNIKQFFSFGRHFSCDSFLLAQTYSAINKQLIRDNANFIILFKMDETNLRHVYNDFVNTDFSYQSFLNLCSKCWNENPFGYIVIDRDSEINAGRYRNGLDKFFTNI</sequence>
<dbReference type="Pfam" id="PF04665">
    <property type="entry name" value="Pox_A32"/>
    <property type="match status" value="1"/>
</dbReference>
<dbReference type="InterPro" id="IPR027417">
    <property type="entry name" value="P-loop_NTPase"/>
</dbReference>
<dbReference type="EMBL" id="HBUF01313981">
    <property type="protein sequence ID" value="CAG6693707.1"/>
    <property type="molecule type" value="Transcribed_RNA"/>
</dbReference>
<proteinExistence type="predicted"/>
<organism evidence="1">
    <name type="scientific">Cacopsylla melanoneura</name>
    <dbReference type="NCBI Taxonomy" id="428564"/>
    <lineage>
        <taxon>Eukaryota</taxon>
        <taxon>Metazoa</taxon>
        <taxon>Ecdysozoa</taxon>
        <taxon>Arthropoda</taxon>
        <taxon>Hexapoda</taxon>
        <taxon>Insecta</taxon>
        <taxon>Pterygota</taxon>
        <taxon>Neoptera</taxon>
        <taxon>Paraneoptera</taxon>
        <taxon>Hemiptera</taxon>
        <taxon>Sternorrhyncha</taxon>
        <taxon>Psylloidea</taxon>
        <taxon>Psyllidae</taxon>
        <taxon>Psyllinae</taxon>
        <taxon>Cacopsylla</taxon>
    </lineage>
</organism>
<dbReference type="Gene3D" id="3.40.50.300">
    <property type="entry name" value="P-loop containing nucleotide triphosphate hydrolases"/>
    <property type="match status" value="1"/>
</dbReference>
<dbReference type="EMBL" id="HBUF01313978">
    <property type="protein sequence ID" value="CAG6693689.1"/>
    <property type="molecule type" value="Transcribed_RNA"/>
</dbReference>
<accession>A0A8D8TY82</accession>
<dbReference type="EMBL" id="HBUF01356587">
    <property type="protein sequence ID" value="CAG6717902.1"/>
    <property type="molecule type" value="Transcribed_RNA"/>
</dbReference>
<dbReference type="EMBL" id="HBUF01313979">
    <property type="protein sequence ID" value="CAG6693695.1"/>
    <property type="molecule type" value="Transcribed_RNA"/>
</dbReference>
<dbReference type="EMBL" id="HBUF01313974">
    <property type="protein sequence ID" value="CAG6693665.1"/>
    <property type="molecule type" value="Transcribed_RNA"/>
</dbReference>